<evidence type="ECO:0000313" key="1">
    <source>
        <dbReference type="EMBL" id="CAJ55200.1"/>
    </source>
</evidence>
<name>Q1MP77_LAWIP</name>
<sequence>MWSHLKDAPTACRQLVSDSISLPLQGFFSPFPHGTCSLSVAEEYLALEDGPPRFPQGYTCLAVLRYRLCLFQVQIRGYHSLWRNFPVLFSCLLQNHVCRPYNPNQSKLFGLGSSRFARHYYGSLF</sequence>
<dbReference type="HOGENOM" id="CLU_1989839_0_0_7"/>
<proteinExistence type="predicted"/>
<gene>
    <name evidence="1" type="ordered locus">LI1146</name>
</gene>
<dbReference type="AlphaFoldDB" id="Q1MP77"/>
<accession>Q1MP77</accession>
<dbReference type="eggNOG" id="ENOG5032YF1">
    <property type="taxonomic scope" value="Bacteria"/>
</dbReference>
<dbReference type="AntiFam" id="ANF00024">
    <property type="entry name" value="Antisense to 23S rRNA"/>
</dbReference>
<dbReference type="EMBL" id="AM180252">
    <property type="protein sequence ID" value="CAJ55200.1"/>
    <property type="molecule type" value="Genomic_DNA"/>
</dbReference>
<keyword evidence="2" id="KW-1185">Reference proteome</keyword>
<reference evidence="1 2" key="1">
    <citation type="submission" date="2005-11" db="EMBL/GenBank/DDBJ databases">
        <title>The complete genome sequence of Lawsonia intracellularis: the causative agent of proliferative enteropathy.</title>
        <authorList>
            <person name="Kaur K."/>
            <person name="Zhang Q."/>
            <person name="Beckler D."/>
            <person name="Munir S."/>
            <person name="Li L."/>
            <person name="Kinsley K."/>
            <person name="Herron L."/>
            <person name="Peterson A."/>
            <person name="May B."/>
            <person name="Singh S."/>
            <person name="Gebhart C."/>
            <person name="Kapur V."/>
        </authorList>
    </citation>
    <scope>NUCLEOTIDE SEQUENCE [LARGE SCALE GENOMIC DNA]</scope>
    <source>
        <strain evidence="1 2">PHE/MN1-00</strain>
    </source>
</reference>
<evidence type="ECO:0000313" key="2">
    <source>
        <dbReference type="Proteomes" id="UP000002430"/>
    </source>
</evidence>
<dbReference type="KEGG" id="lip:LI1146"/>
<protein>
    <submittedName>
        <fullName evidence="1">Uncharacterized protein</fullName>
    </submittedName>
</protein>
<organism evidence="1 2">
    <name type="scientific">Lawsonia intracellularis (strain PHE/MN1-00)</name>
    <dbReference type="NCBI Taxonomy" id="363253"/>
    <lineage>
        <taxon>Bacteria</taxon>
        <taxon>Pseudomonadati</taxon>
        <taxon>Thermodesulfobacteriota</taxon>
        <taxon>Desulfovibrionia</taxon>
        <taxon>Desulfovibrionales</taxon>
        <taxon>Desulfovibrionaceae</taxon>
        <taxon>Lawsonia</taxon>
    </lineage>
</organism>
<dbReference type="Proteomes" id="UP000002430">
    <property type="component" value="Chromosome"/>
</dbReference>